<dbReference type="EMBL" id="BAABME010014129">
    <property type="protein sequence ID" value="GAA0186879.1"/>
    <property type="molecule type" value="Genomic_DNA"/>
</dbReference>
<evidence type="ECO:0000313" key="2">
    <source>
        <dbReference type="Proteomes" id="UP001454036"/>
    </source>
</evidence>
<dbReference type="AlphaFoldDB" id="A0AAV3RZK5"/>
<comment type="caution">
    <text evidence="1">The sequence shown here is derived from an EMBL/GenBank/DDBJ whole genome shotgun (WGS) entry which is preliminary data.</text>
</comment>
<name>A0AAV3RZK5_LITER</name>
<keyword evidence="2" id="KW-1185">Reference proteome</keyword>
<accession>A0AAV3RZK5</accession>
<protein>
    <submittedName>
        <fullName evidence="1">Uncharacterized protein</fullName>
    </submittedName>
</protein>
<proteinExistence type="predicted"/>
<evidence type="ECO:0000313" key="1">
    <source>
        <dbReference type="EMBL" id="GAA0186879.1"/>
    </source>
</evidence>
<organism evidence="1 2">
    <name type="scientific">Lithospermum erythrorhizon</name>
    <name type="common">Purple gromwell</name>
    <name type="synonym">Lithospermum officinale var. erythrorhizon</name>
    <dbReference type="NCBI Taxonomy" id="34254"/>
    <lineage>
        <taxon>Eukaryota</taxon>
        <taxon>Viridiplantae</taxon>
        <taxon>Streptophyta</taxon>
        <taxon>Embryophyta</taxon>
        <taxon>Tracheophyta</taxon>
        <taxon>Spermatophyta</taxon>
        <taxon>Magnoliopsida</taxon>
        <taxon>eudicotyledons</taxon>
        <taxon>Gunneridae</taxon>
        <taxon>Pentapetalae</taxon>
        <taxon>asterids</taxon>
        <taxon>lamiids</taxon>
        <taxon>Boraginales</taxon>
        <taxon>Boraginaceae</taxon>
        <taxon>Boraginoideae</taxon>
        <taxon>Lithospermeae</taxon>
        <taxon>Lithospermum</taxon>
    </lineage>
</organism>
<sequence length="169" mass="18845">MLPPPPSQSQHQHFSQFTPNSILKLNCYICKHGRTTEAIVGHKQGRPNNPNLLVSSQFPKLPYGKENVLIFESLQEVVVRQERGGVWALKEVTLNQTEARSNQLRGKVQQLGVSAGRGEAWEDRSIGKRERKSGYGNFSEENAGNFGEAKGGRRVLAEVDINARDGVFF</sequence>
<reference evidence="1 2" key="1">
    <citation type="submission" date="2024-01" db="EMBL/GenBank/DDBJ databases">
        <title>The complete chloroplast genome sequence of Lithospermum erythrorhizon: insights into the phylogenetic relationship among Boraginaceae species and the maternal lineages of purple gromwells.</title>
        <authorList>
            <person name="Okada T."/>
            <person name="Watanabe K."/>
        </authorList>
    </citation>
    <scope>NUCLEOTIDE SEQUENCE [LARGE SCALE GENOMIC DNA]</scope>
</reference>
<dbReference type="Proteomes" id="UP001454036">
    <property type="component" value="Unassembled WGS sequence"/>
</dbReference>
<gene>
    <name evidence="1" type="ORF">LIER_34167</name>
</gene>